<keyword evidence="1" id="KW-0472">Membrane</keyword>
<feature type="transmembrane region" description="Helical" evidence="1">
    <location>
        <begin position="310"/>
        <end position="331"/>
    </location>
</feature>
<organism evidence="2 3">
    <name type="scientific">Sunxiuqinia dokdonensis</name>
    <dbReference type="NCBI Taxonomy" id="1409788"/>
    <lineage>
        <taxon>Bacteria</taxon>
        <taxon>Pseudomonadati</taxon>
        <taxon>Bacteroidota</taxon>
        <taxon>Bacteroidia</taxon>
        <taxon>Marinilabiliales</taxon>
        <taxon>Prolixibacteraceae</taxon>
        <taxon>Sunxiuqinia</taxon>
    </lineage>
</organism>
<feature type="transmembrane region" description="Helical" evidence="1">
    <location>
        <begin position="100"/>
        <end position="120"/>
    </location>
</feature>
<dbReference type="Proteomes" id="UP000036958">
    <property type="component" value="Unassembled WGS sequence"/>
</dbReference>
<feature type="transmembrane region" description="Helical" evidence="1">
    <location>
        <begin position="237"/>
        <end position="257"/>
    </location>
</feature>
<keyword evidence="1" id="KW-0812">Transmembrane</keyword>
<feature type="transmembrane region" description="Helical" evidence="1">
    <location>
        <begin position="46"/>
        <end position="64"/>
    </location>
</feature>
<dbReference type="STRING" id="1409788.NC99_36000"/>
<sequence>MTENWNKISLAFLFVVAIIGTLLRSPYVAALPLKYTNLVHAHSHTAFQGWIYTIMFLLLTSTFITKEQILKGRYYLQFKLTVLIVLGVLVSFSLQGYGLYSIIFSTLFQVLNYWFIYRFLKDSGQAKPGSANFIALRFIKTGLLLGVLSTIMPFGIGFLSANGQSGTELYHAFVYTFMHLQYNGWFLFVALGLFYEFLEKNNVTFNLIQANLFYWFFTVSIIPAIALSLLGMSFSKYFILPAYFSALLQILGLLFFLLSLPRKTADVLRHKAPWLRLYLLVFLASFLVKNILQILSAFPAFQIYAFNNKLVILAYLHLTLIGAISFLFLALMIEMKWIVADIFASFGNSLLLLGFVSTELILTLGGLGLYYSHQILLTGSISMTLGILLLVISRKNRTTQNSHIQL</sequence>
<gene>
    <name evidence="2" type="ORF">NC99_36000</name>
</gene>
<feature type="transmembrane region" description="Helical" evidence="1">
    <location>
        <begin position="141"/>
        <end position="160"/>
    </location>
</feature>
<comment type="caution">
    <text evidence="2">The sequence shown here is derived from an EMBL/GenBank/DDBJ whole genome shotgun (WGS) entry which is preliminary data.</text>
</comment>
<evidence type="ECO:0000313" key="2">
    <source>
        <dbReference type="EMBL" id="KOH43516.1"/>
    </source>
</evidence>
<feature type="transmembrane region" description="Helical" evidence="1">
    <location>
        <begin position="76"/>
        <end position="94"/>
    </location>
</feature>
<feature type="transmembrane region" description="Helical" evidence="1">
    <location>
        <begin position="180"/>
        <end position="198"/>
    </location>
</feature>
<keyword evidence="3" id="KW-1185">Reference proteome</keyword>
<protein>
    <submittedName>
        <fullName evidence="2">Uncharacterized protein</fullName>
    </submittedName>
</protein>
<feature type="transmembrane region" description="Helical" evidence="1">
    <location>
        <begin position="338"/>
        <end position="358"/>
    </location>
</feature>
<accession>A0A0L8V500</accession>
<dbReference type="AlphaFoldDB" id="A0A0L8V500"/>
<feature type="transmembrane region" description="Helical" evidence="1">
    <location>
        <begin position="277"/>
        <end position="298"/>
    </location>
</feature>
<proteinExistence type="predicted"/>
<keyword evidence="1" id="KW-1133">Transmembrane helix</keyword>
<evidence type="ECO:0000313" key="3">
    <source>
        <dbReference type="Proteomes" id="UP000036958"/>
    </source>
</evidence>
<evidence type="ECO:0000256" key="1">
    <source>
        <dbReference type="SAM" id="Phobius"/>
    </source>
</evidence>
<reference evidence="3" key="1">
    <citation type="submission" date="2015-07" db="EMBL/GenBank/DDBJ databases">
        <title>Genome sequencing of Sunxiuqinia dokdonensis strain SK.</title>
        <authorList>
            <person name="Ahn S."/>
            <person name="Kim B.-C."/>
        </authorList>
    </citation>
    <scope>NUCLEOTIDE SEQUENCE [LARGE SCALE GENOMIC DNA]</scope>
    <source>
        <strain evidence="3">SK</strain>
    </source>
</reference>
<dbReference type="OrthoDB" id="2827525at2"/>
<name>A0A0L8V500_9BACT</name>
<dbReference type="EMBL" id="LGIA01000182">
    <property type="protein sequence ID" value="KOH43516.1"/>
    <property type="molecule type" value="Genomic_DNA"/>
</dbReference>
<dbReference type="RefSeq" id="WP_053186256.1">
    <property type="nucleotide sequence ID" value="NZ_LGIA01000182.1"/>
</dbReference>
<feature type="transmembrane region" description="Helical" evidence="1">
    <location>
        <begin position="210"/>
        <end position="231"/>
    </location>
</feature>
<feature type="transmembrane region" description="Helical" evidence="1">
    <location>
        <begin position="370"/>
        <end position="392"/>
    </location>
</feature>